<organism evidence="2 3">
    <name type="scientific">Echinicola strongylocentroti</name>
    <dbReference type="NCBI Taxonomy" id="1795355"/>
    <lineage>
        <taxon>Bacteria</taxon>
        <taxon>Pseudomonadati</taxon>
        <taxon>Bacteroidota</taxon>
        <taxon>Cytophagia</taxon>
        <taxon>Cytophagales</taxon>
        <taxon>Cyclobacteriaceae</taxon>
        <taxon>Echinicola</taxon>
    </lineage>
</organism>
<evidence type="ECO:0000313" key="2">
    <source>
        <dbReference type="EMBL" id="AWW30767.1"/>
    </source>
</evidence>
<dbReference type="PANTHER" id="PTHR11647:SF1">
    <property type="entry name" value="COLLAPSIN RESPONSE MEDIATOR PROTEIN"/>
    <property type="match status" value="1"/>
</dbReference>
<dbReference type="InterPro" id="IPR050378">
    <property type="entry name" value="Metallo-dep_Hydrolases_sf"/>
</dbReference>
<dbReference type="SUPFAM" id="SSF51556">
    <property type="entry name" value="Metallo-dependent hydrolases"/>
    <property type="match status" value="1"/>
</dbReference>
<evidence type="ECO:0000313" key="3">
    <source>
        <dbReference type="Proteomes" id="UP000248688"/>
    </source>
</evidence>
<accession>A0A2Z4IJ81</accession>
<dbReference type="RefSeq" id="WP_112784144.1">
    <property type="nucleotide sequence ID" value="NZ_CP030041.1"/>
</dbReference>
<name>A0A2Z4IJ81_9BACT</name>
<dbReference type="AlphaFoldDB" id="A0A2Z4IJ81"/>
<dbReference type="Pfam" id="PF07969">
    <property type="entry name" value="Amidohydro_3"/>
    <property type="match status" value="1"/>
</dbReference>
<dbReference type="Proteomes" id="UP000248688">
    <property type="component" value="Chromosome"/>
</dbReference>
<proteinExistence type="predicted"/>
<protein>
    <submittedName>
        <fullName evidence="2">D-aminoacylase</fullName>
    </submittedName>
</protein>
<dbReference type="Gene3D" id="2.30.40.10">
    <property type="entry name" value="Urease, subunit C, domain 1"/>
    <property type="match status" value="1"/>
</dbReference>
<gene>
    <name evidence="2" type="ORF">DN752_11890</name>
</gene>
<keyword evidence="3" id="KW-1185">Reference proteome</keyword>
<dbReference type="OrthoDB" id="9775607at2"/>
<feature type="domain" description="Amidohydrolase 3" evidence="1">
    <location>
        <begin position="65"/>
        <end position="535"/>
    </location>
</feature>
<dbReference type="SUPFAM" id="SSF51338">
    <property type="entry name" value="Composite domain of metallo-dependent hydrolases"/>
    <property type="match status" value="1"/>
</dbReference>
<dbReference type="InterPro" id="IPR032466">
    <property type="entry name" value="Metal_Hydrolase"/>
</dbReference>
<dbReference type="CDD" id="cd01297">
    <property type="entry name" value="D-aminoacylase"/>
    <property type="match status" value="1"/>
</dbReference>
<dbReference type="PANTHER" id="PTHR11647">
    <property type="entry name" value="HYDRANTOINASE/DIHYDROPYRIMIDINASE FAMILY MEMBER"/>
    <property type="match status" value="1"/>
</dbReference>
<sequence length="559" mass="61189">MAHKPPFFFLLILLFSCSHPKDFDTIVRNGKIVDGSGNSAFMADIGINADTIAALGDLSDQTAAQEIDAEGLVVAPGFINMLSWAVESLIEDGRSMSDIKQGVTLEVFGEGSSWGPLTPATRREMIEDQGHITYDIPWTTLGEYLEFLENKGVSTNVASFVGATTLRVNTVGYEDRAPSPEELDSMKMMVRQAMEEGALGIGSSLIYAPAFYSSTEELIALCKVASEYDGMYISHLRSEGNKLLESLDELIKIASEASIRAEVYHLKQSGAANWSKLDAVISKIDSARSAGLHITTDMYTYTAGATGLDAAMPPWVQEGGYDAWAKRLQDPKIRKKVLDEMKSPAITWESLMQAAGSAEKMILVGFKNDSLKHLTGKTLAEVAKLRGKSPEETAMDLVVEDGSRVGTVYFLMDEKNVQQQLQLPWMSFGSDAQSMAAEGIFLKSSTHPRAYGNFARLLGKYVREEKVIPLEEAIYKLTHLPATNLNIKGRGLLKAGFYADLAIFDPAKIQDKATFDQPHQYAEGMVHVLVNGQLVLRHGEHTGAFPGRVVRGPGWKGHH</sequence>
<dbReference type="InterPro" id="IPR013108">
    <property type="entry name" value="Amidohydro_3"/>
</dbReference>
<dbReference type="KEGG" id="est:DN752_11890"/>
<dbReference type="GO" id="GO:0016812">
    <property type="term" value="F:hydrolase activity, acting on carbon-nitrogen (but not peptide) bonds, in cyclic amides"/>
    <property type="evidence" value="ECO:0007669"/>
    <property type="project" value="TreeGrafter"/>
</dbReference>
<reference evidence="2 3" key="1">
    <citation type="submission" date="2018-06" db="EMBL/GenBank/DDBJ databases">
        <title>Echinicola strongylocentroti sp. nov., isolated from a sea urchin Strongylocentrotus intermedius.</title>
        <authorList>
            <person name="Bae S.S."/>
        </authorList>
    </citation>
    <scope>NUCLEOTIDE SEQUENCE [LARGE SCALE GENOMIC DNA]</scope>
    <source>
        <strain evidence="2 3">MEBiC08714</strain>
    </source>
</reference>
<dbReference type="Gene3D" id="3.20.20.140">
    <property type="entry name" value="Metal-dependent hydrolases"/>
    <property type="match status" value="2"/>
</dbReference>
<dbReference type="GO" id="GO:0005829">
    <property type="term" value="C:cytosol"/>
    <property type="evidence" value="ECO:0007669"/>
    <property type="project" value="TreeGrafter"/>
</dbReference>
<dbReference type="InterPro" id="IPR011059">
    <property type="entry name" value="Metal-dep_hydrolase_composite"/>
</dbReference>
<dbReference type="EMBL" id="CP030041">
    <property type="protein sequence ID" value="AWW30767.1"/>
    <property type="molecule type" value="Genomic_DNA"/>
</dbReference>
<evidence type="ECO:0000259" key="1">
    <source>
        <dbReference type="Pfam" id="PF07969"/>
    </source>
</evidence>
<dbReference type="PROSITE" id="PS51257">
    <property type="entry name" value="PROKAR_LIPOPROTEIN"/>
    <property type="match status" value="1"/>
</dbReference>